<evidence type="ECO:0000256" key="1">
    <source>
        <dbReference type="SAM" id="MobiDB-lite"/>
    </source>
</evidence>
<dbReference type="GeneID" id="26900386"/>
<comment type="caution">
    <text evidence="2">The sequence shown here is derived from an EMBL/GenBank/DDBJ whole genome shotgun (WGS) entry which is preliminary data.</text>
</comment>
<dbReference type="Proteomes" id="UP000037923">
    <property type="component" value="Unassembled WGS sequence"/>
</dbReference>
<feature type="compositionally biased region" description="Low complexity" evidence="1">
    <location>
        <begin position="435"/>
        <end position="452"/>
    </location>
</feature>
<feature type="region of interest" description="Disordered" evidence="1">
    <location>
        <begin position="1720"/>
        <end position="1748"/>
    </location>
</feature>
<keyword evidence="3" id="KW-1185">Reference proteome</keyword>
<gene>
    <name evidence="2" type="ORF">ABB37_00088</name>
</gene>
<feature type="region of interest" description="Disordered" evidence="1">
    <location>
        <begin position="1636"/>
        <end position="1660"/>
    </location>
</feature>
<feature type="region of interest" description="Disordered" evidence="1">
    <location>
        <begin position="1023"/>
        <end position="1046"/>
    </location>
</feature>
<feature type="compositionally biased region" description="Gly residues" evidence="1">
    <location>
        <begin position="1640"/>
        <end position="1652"/>
    </location>
</feature>
<feature type="compositionally biased region" description="Polar residues" evidence="1">
    <location>
        <begin position="668"/>
        <end position="679"/>
    </location>
</feature>
<organism evidence="2 3">
    <name type="scientific">Leptomonas pyrrhocoris</name>
    <name type="common">Firebug parasite</name>
    <dbReference type="NCBI Taxonomy" id="157538"/>
    <lineage>
        <taxon>Eukaryota</taxon>
        <taxon>Discoba</taxon>
        <taxon>Euglenozoa</taxon>
        <taxon>Kinetoplastea</taxon>
        <taxon>Metakinetoplastina</taxon>
        <taxon>Trypanosomatida</taxon>
        <taxon>Trypanosomatidae</taxon>
        <taxon>Leishmaniinae</taxon>
        <taxon>Leptomonas</taxon>
    </lineage>
</organism>
<feature type="compositionally biased region" description="Low complexity" evidence="1">
    <location>
        <begin position="1545"/>
        <end position="1555"/>
    </location>
</feature>
<feature type="region of interest" description="Disordered" evidence="1">
    <location>
        <begin position="1512"/>
        <end position="1589"/>
    </location>
</feature>
<feature type="region of interest" description="Disordered" evidence="1">
    <location>
        <begin position="537"/>
        <end position="567"/>
    </location>
</feature>
<feature type="compositionally biased region" description="Polar residues" evidence="1">
    <location>
        <begin position="1556"/>
        <end position="1567"/>
    </location>
</feature>
<feature type="compositionally biased region" description="Low complexity" evidence="1">
    <location>
        <begin position="694"/>
        <end position="705"/>
    </location>
</feature>
<feature type="compositionally biased region" description="Low complexity" evidence="1">
    <location>
        <begin position="1023"/>
        <end position="1044"/>
    </location>
</feature>
<dbReference type="RefSeq" id="XP_015664158.1">
    <property type="nucleotide sequence ID" value="XM_015796150.1"/>
</dbReference>
<name>A0A0M9G9X6_LEPPY</name>
<feature type="region of interest" description="Disordered" evidence="1">
    <location>
        <begin position="892"/>
        <end position="914"/>
    </location>
</feature>
<feature type="compositionally biased region" description="Polar residues" evidence="1">
    <location>
        <begin position="1535"/>
        <end position="1544"/>
    </location>
</feature>
<dbReference type="EMBL" id="LGTL01000001">
    <property type="protein sequence ID" value="KPA85719.1"/>
    <property type="molecule type" value="Genomic_DNA"/>
</dbReference>
<dbReference type="VEuPathDB" id="TriTrypDB:LpyrH10_01_0880"/>
<feature type="region of interest" description="Disordered" evidence="1">
    <location>
        <begin position="435"/>
        <end position="457"/>
    </location>
</feature>
<sequence>MSVHVDFPQRDDDPHRTRCIADDASVTAAPPTPALPSFALAEEGRSKGEFCSSAIQVLLAFLHQQAGTIVEPVVSSGKSLTATTPSAALTYHHAIAALIDVQSMLDSFTLKAATTSAAVKATLTSAMITVLLGDGRSNSLLEVLSAFPAEVGGMTTLTPSFCAAELMARTVDALAWVVDAVCAPLVEDLTKSGFHTTPKCVAVEERGLWNELVAHEEVLLHFARVALAPASCEAHRWGAAVCSYVVRTVDALLQTCFVIRSYANRRPNEKVEENETEEDDSHQQVLLTASRLGQQLTADDTLRRVTKLLQMPVQVLDEMDVFTRKSHTVCYDVLRHGALSAANDEDSVINTARKEMMSASASKLPWAPLDSTRRPQSPLELYTCIVSYLSHAAAYRNTCLPEADRKENAVCSAVCKAYVCVLERALQAGETALTAPSVQTPTAASPSPTTAQEGHVSAPVEYLSPRIPRVGCYSATRRFLSPLPSLEVDVADSEPGSLCESPVMNTQAGVLDKDDCRPLRLTPAANDADELNTLGTVTHSRRSSKSPACPARVAGAETPSSDESANPATVAIPAPVAAASTTESNTAASSPARDSFGVNVPCLDRGAGGAQDGMLSNAMTLAGMTDAETASFGGESAGRASLARARPMAITSAAAPAAAIMTAAMQSNAGGKSPSTLRSRVQRALVKPTPSPSPSSYGGSLPLSSVAPRQGGGSDAAPIRSVSSSRPHLLCKSAISPTNSCEPFRPSVAMEPFSLTAHGPGSLLHYGLSKSSCLQRERQTRMLTEAAAAAAFMCPTPVLRSAYPSHVLLTNEVLTSLAHLTKPNTCTEESMAALVDANVLTVLSQLLEYPGNTVQEVVTPTLEHCFAFWESMVSQSPAKLFHLSAQAPDTNFDAKKQREGTTLSSNEGESEEAASALPTPLRALLKIFSDFLGWDGEAWALLHAQYMERALRLLIDVLTYIKDATSVTRKTARQCLAHLTLKSNKSSASRLLAQVVDYLLRRGAVAHIWCCLSTDATQIPGAMRMSSPSSSPTTAAAAANGRAPTPVPEEISIDGNGFCVYSTTARRPHALLSAAQCTAVHLLYTLAKSLDWSSAKISGARSTAPLDAPVRNSDRGSDGIVPDAATYRYFMEESFKHLPACANCLRRCTYTRTQSHPIVPADHEALSRVLHVLRILFAAMGAGVQGPGGGRDAVPAMERRQRWAQQIADSQVLEILAHIGTAAELVRCELPRLCLFTLRSYFDHVHVLADNPLTRPVRGSGSTPPRLSSALPGVEAKAAAATGTAAAHLARAQAGMAALQALVVDPPPLPVTAGTATWGREALRESLLVVLLARMQRRCAGQSANASVPQQMEVYALLTDVLGMLVDSLPTTPAATSWPEGGTAIFDAAAAAELIRLTQHVVSAVIGCHLWSGSAQELRYLNPRDTPPVKEALRFLCRVAQVVNGSVQVLSCAAPSDQGSASSTAEITGTLGRHMASVLLAESMSVTFAFHVVTMDLPLALAGLINGKRWQMCGKQSSPPPPPQRSGALSGGISNGSNRTDNGHATSSSSAPSSTQMTLHATASVAVTMTPPSPSPPILPTPQHAANEFDDDDRRETCEVAASALVELLSSVRRAEALLGCAAVLSPAMLGTLSRRSSGTCGGGSVRTGGSGAAAETAESAREMSATTAFISPSSSQSCWAQGEAPHQLDVIVVQNAAADFAGVVTSRVYPLAIAALAGSLPSPDDDSHDTDTRSPGEQSASDSTGLQSLTTTLSNAEPESDDPRNWRQTELQWRRRVPLLRTAIKDALHVLDLDVLDHYLDLRRRHQAYFYRTKTGTYTSRDDESTSAEEGMVVLATEKKRYLESL</sequence>
<proteinExistence type="predicted"/>
<feature type="region of interest" description="Disordered" evidence="1">
    <location>
        <begin position="668"/>
        <end position="721"/>
    </location>
</feature>
<evidence type="ECO:0000313" key="2">
    <source>
        <dbReference type="EMBL" id="KPA85719.1"/>
    </source>
</evidence>
<protein>
    <submittedName>
        <fullName evidence="2">Uncharacterized protein</fullName>
    </submittedName>
</protein>
<dbReference type="OMA" id="CFAFWES"/>
<evidence type="ECO:0000313" key="3">
    <source>
        <dbReference type="Proteomes" id="UP000037923"/>
    </source>
</evidence>
<feature type="compositionally biased region" description="Pro residues" evidence="1">
    <location>
        <begin position="1571"/>
        <end position="1580"/>
    </location>
</feature>
<reference evidence="2 3" key="1">
    <citation type="submission" date="2015-07" db="EMBL/GenBank/DDBJ databases">
        <title>High-quality genome of monoxenous trypanosomatid Leptomonas pyrrhocoris.</title>
        <authorList>
            <person name="Flegontov P."/>
            <person name="Butenko A."/>
            <person name="Firsov S."/>
            <person name="Vlcek C."/>
            <person name="Logacheva M.D."/>
            <person name="Field M."/>
            <person name="Filatov D."/>
            <person name="Flegontova O."/>
            <person name="Gerasimov E."/>
            <person name="Jackson A.P."/>
            <person name="Kelly S."/>
            <person name="Opperdoes F."/>
            <person name="O'Reilly A."/>
            <person name="Votypka J."/>
            <person name="Yurchenko V."/>
            <person name="Lukes J."/>
        </authorList>
    </citation>
    <scope>NUCLEOTIDE SEQUENCE [LARGE SCALE GENOMIC DNA]</scope>
    <source>
        <strain evidence="2">H10</strain>
    </source>
</reference>
<dbReference type="OrthoDB" id="10524553at2759"/>
<accession>A0A0M9G9X6</accession>